<evidence type="ECO:0000256" key="2">
    <source>
        <dbReference type="ARBA" id="ARBA00022490"/>
    </source>
</evidence>
<dbReference type="PROSITE" id="PS50082">
    <property type="entry name" value="WD_REPEATS_2"/>
    <property type="match status" value="5"/>
</dbReference>
<feature type="repeat" description="WD" evidence="8">
    <location>
        <begin position="360"/>
        <end position="403"/>
    </location>
</feature>
<evidence type="ECO:0000256" key="8">
    <source>
        <dbReference type="PROSITE-ProRule" id="PRU00221"/>
    </source>
</evidence>
<feature type="repeat" description="WD" evidence="8">
    <location>
        <begin position="229"/>
        <end position="270"/>
    </location>
</feature>
<feature type="repeat" description="WD" evidence="8">
    <location>
        <begin position="274"/>
        <end position="315"/>
    </location>
</feature>
<dbReference type="PROSITE" id="PS00678">
    <property type="entry name" value="WD_REPEATS_1"/>
    <property type="match status" value="1"/>
</dbReference>
<evidence type="ECO:0000256" key="4">
    <source>
        <dbReference type="ARBA" id="ARBA00022737"/>
    </source>
</evidence>
<feature type="repeat" description="WD" evidence="8">
    <location>
        <begin position="98"/>
        <end position="139"/>
    </location>
</feature>
<dbReference type="Gene3D" id="2.130.10.10">
    <property type="entry name" value="YVTN repeat-like/Quinoprotein amine dehydrogenase"/>
    <property type="match status" value="2"/>
</dbReference>
<feature type="compositionally biased region" description="Basic and acidic residues" evidence="9">
    <location>
        <begin position="25"/>
        <end position="37"/>
    </location>
</feature>
<name>A0AAD8LUL6_ACIOX</name>
<keyword evidence="11" id="KW-1185">Reference proteome</keyword>
<gene>
    <name evidence="10" type="primary">WDR1</name>
    <name evidence="10" type="ORF">AOXY_G2952</name>
</gene>
<comment type="subcellular location">
    <subcellularLocation>
        <location evidence="1">Cytoplasm</location>
        <location evidence="1">Cytoskeleton</location>
    </subcellularLocation>
</comment>
<keyword evidence="4" id="KW-0677">Repeat</keyword>
<dbReference type="SMART" id="SM00320">
    <property type="entry name" value="WD40"/>
    <property type="match status" value="11"/>
</dbReference>
<dbReference type="AlphaFoldDB" id="A0AAD8LUL6"/>
<keyword evidence="5" id="KW-0009">Actin-binding</keyword>
<dbReference type="InterPro" id="IPR015943">
    <property type="entry name" value="WD40/YVTN_repeat-like_dom_sf"/>
</dbReference>
<protein>
    <submittedName>
        <fullName evidence="10">WD repeat-containing protein 1</fullName>
    </submittedName>
</protein>
<dbReference type="Pfam" id="PF00400">
    <property type="entry name" value="WD40"/>
    <property type="match status" value="8"/>
</dbReference>
<dbReference type="InterPro" id="IPR019775">
    <property type="entry name" value="WD40_repeat_CS"/>
</dbReference>
<comment type="similarity">
    <text evidence="7">Belongs to the WD repeat AIP1 family.</text>
</comment>
<sequence>MVKAEQGRAGKASGFMRLAKIRSAGSKERSKQSDSRRSQKRSANMPYELKKVFASLPQVERGVAKVLGGDPKGNHFLYTNGKCVIIRNIENPAIADIYTEHAHQVSVAKYAPSGFYIASGDVSGKLRIWDTTQKEHLLKYEYQPFAGKIKDISWTEDSKRIAAVGEGREKFGAVFLWDTGSSVGEITGHSKVINSVDVKQTRPYRIVTGSDDNCGAFFEGPPFKFKFTMMDHSRFVNCVRFSPDGNRFASAGADGQIFIYDGKNGEKISALGGEKAHDGGIYAVSWSPDSTRLLSASGDKTAKIWDVANNSVVTTFNMGSDVLDQQLGCLWQKDHLLTVSLSGYINYLDKNNPNRPLRTIKGHSKSIQCLTVHKNDGRSYIYSGSHDGHINYWDAETGENGAFGGKGHSNLVSRMAVDESDQLVSCGMDDTVRFTSVTKKEYSASDLVKMDVQPKCIAVGPGGYAVAVCIGQLVLLKDKKKGFGMDNLGYEPEVAAVHPGGVTVAVGGSDGKVHLYSIQGNTLKDDGKTLEVKGPVTDLAYSHDGAHLAVCDANKAVTVFTVADGYAEKGVFYGHHAKVVCVAWSPDNEHFATGGMDMMVSVWTVSNSDTRIKMPDSHRMHHVSSVAWLDEHTLITTSHDSSVKQWTVTYK</sequence>
<keyword evidence="3 8" id="KW-0853">WD repeat</keyword>
<dbReference type="InterPro" id="IPR020472">
    <property type="entry name" value="WD40_PAC1"/>
</dbReference>
<dbReference type="FunFam" id="2.130.10.10:FF:000097">
    <property type="entry name" value="WD repeat domain 1"/>
    <property type="match status" value="1"/>
</dbReference>
<organism evidence="10 11">
    <name type="scientific">Acipenser oxyrinchus oxyrinchus</name>
    <dbReference type="NCBI Taxonomy" id="40147"/>
    <lineage>
        <taxon>Eukaryota</taxon>
        <taxon>Metazoa</taxon>
        <taxon>Chordata</taxon>
        <taxon>Craniata</taxon>
        <taxon>Vertebrata</taxon>
        <taxon>Euteleostomi</taxon>
        <taxon>Actinopterygii</taxon>
        <taxon>Chondrostei</taxon>
        <taxon>Acipenseriformes</taxon>
        <taxon>Acipenseridae</taxon>
        <taxon>Acipenser</taxon>
    </lineage>
</organism>
<dbReference type="GO" id="GO:0051015">
    <property type="term" value="F:actin filament binding"/>
    <property type="evidence" value="ECO:0007669"/>
    <property type="project" value="TreeGrafter"/>
</dbReference>
<evidence type="ECO:0000256" key="1">
    <source>
        <dbReference type="ARBA" id="ARBA00004245"/>
    </source>
</evidence>
<dbReference type="PANTHER" id="PTHR19856">
    <property type="entry name" value="WD-REPEATCONTAINING PROTEIN WDR1"/>
    <property type="match status" value="1"/>
</dbReference>
<evidence type="ECO:0000256" key="7">
    <source>
        <dbReference type="ARBA" id="ARBA00038366"/>
    </source>
</evidence>
<dbReference type="GO" id="GO:0030864">
    <property type="term" value="C:cortical actin cytoskeleton"/>
    <property type="evidence" value="ECO:0007669"/>
    <property type="project" value="TreeGrafter"/>
</dbReference>
<dbReference type="Proteomes" id="UP001230051">
    <property type="component" value="Unassembled WGS sequence"/>
</dbReference>
<evidence type="ECO:0000313" key="10">
    <source>
        <dbReference type="EMBL" id="KAK1175272.1"/>
    </source>
</evidence>
<keyword evidence="6" id="KW-0206">Cytoskeleton</keyword>
<proteinExistence type="inferred from homology"/>
<reference evidence="10" key="1">
    <citation type="submission" date="2022-02" db="EMBL/GenBank/DDBJ databases">
        <title>Atlantic sturgeon de novo genome assembly.</title>
        <authorList>
            <person name="Stock M."/>
            <person name="Klopp C."/>
            <person name="Guiguen Y."/>
            <person name="Cabau C."/>
            <person name="Parinello H."/>
            <person name="Santidrian Yebra-Pimentel E."/>
            <person name="Kuhl H."/>
            <person name="Dirks R.P."/>
            <person name="Guessner J."/>
            <person name="Wuertz S."/>
            <person name="Du K."/>
            <person name="Schartl M."/>
        </authorList>
    </citation>
    <scope>NUCLEOTIDE SEQUENCE</scope>
    <source>
        <strain evidence="10">STURGEONOMICS-FGT-2020</strain>
        <tissue evidence="10">Whole blood</tissue>
    </source>
</reference>
<dbReference type="GO" id="GO:0040011">
    <property type="term" value="P:locomotion"/>
    <property type="evidence" value="ECO:0007669"/>
    <property type="project" value="TreeGrafter"/>
</dbReference>
<evidence type="ECO:0000256" key="9">
    <source>
        <dbReference type="SAM" id="MobiDB-lite"/>
    </source>
</evidence>
<dbReference type="EMBL" id="JAGXEW010000002">
    <property type="protein sequence ID" value="KAK1175272.1"/>
    <property type="molecule type" value="Genomic_DNA"/>
</dbReference>
<dbReference type="PROSITE" id="PS50294">
    <property type="entry name" value="WD_REPEATS_REGION"/>
    <property type="match status" value="5"/>
</dbReference>
<feature type="repeat" description="WD" evidence="8">
    <location>
        <begin position="572"/>
        <end position="613"/>
    </location>
</feature>
<keyword evidence="2" id="KW-0963">Cytoplasm</keyword>
<accession>A0AAD8LUL6</accession>
<dbReference type="PRINTS" id="PR00320">
    <property type="entry name" value="GPROTEINBRPT"/>
</dbReference>
<dbReference type="GO" id="GO:0030042">
    <property type="term" value="P:actin filament depolymerization"/>
    <property type="evidence" value="ECO:0007669"/>
    <property type="project" value="TreeGrafter"/>
</dbReference>
<dbReference type="CDD" id="cd00200">
    <property type="entry name" value="WD40"/>
    <property type="match status" value="1"/>
</dbReference>
<comment type="caution">
    <text evidence="10">The sequence shown here is derived from an EMBL/GenBank/DDBJ whole genome shotgun (WGS) entry which is preliminary data.</text>
</comment>
<evidence type="ECO:0000256" key="3">
    <source>
        <dbReference type="ARBA" id="ARBA00022574"/>
    </source>
</evidence>
<dbReference type="GO" id="GO:0045214">
    <property type="term" value="P:sarcomere organization"/>
    <property type="evidence" value="ECO:0007669"/>
    <property type="project" value="TreeGrafter"/>
</dbReference>
<evidence type="ECO:0000256" key="6">
    <source>
        <dbReference type="ARBA" id="ARBA00023212"/>
    </source>
</evidence>
<dbReference type="InterPro" id="IPR011045">
    <property type="entry name" value="N2O_reductase_N"/>
</dbReference>
<evidence type="ECO:0000256" key="5">
    <source>
        <dbReference type="ARBA" id="ARBA00023203"/>
    </source>
</evidence>
<evidence type="ECO:0000313" key="11">
    <source>
        <dbReference type="Proteomes" id="UP001230051"/>
    </source>
</evidence>
<feature type="region of interest" description="Disordered" evidence="9">
    <location>
        <begin position="20"/>
        <end position="42"/>
    </location>
</feature>
<dbReference type="InterPro" id="IPR001680">
    <property type="entry name" value="WD40_rpt"/>
</dbReference>
<dbReference type="FunFam" id="2.130.10.10:FF:000203">
    <property type="entry name" value="WD repeat domain 1"/>
    <property type="match status" value="1"/>
</dbReference>
<dbReference type="SUPFAM" id="SSF50974">
    <property type="entry name" value="Nitrous oxide reductase, N-terminal domain"/>
    <property type="match status" value="1"/>
</dbReference>
<dbReference type="PANTHER" id="PTHR19856:SF0">
    <property type="entry name" value="WD REPEAT-CONTAINING PROTEIN 1"/>
    <property type="match status" value="1"/>
</dbReference>